<proteinExistence type="predicted"/>
<evidence type="ECO:0000313" key="1">
    <source>
        <dbReference type="EMBL" id="KUK78162.1"/>
    </source>
</evidence>
<name>A0A117M0U4_9BACT</name>
<dbReference type="AlphaFoldDB" id="A0A117M0U4"/>
<organism evidence="1 2">
    <name type="scientific">Proteiniphilum acetatigenes</name>
    <dbReference type="NCBI Taxonomy" id="294710"/>
    <lineage>
        <taxon>Bacteria</taxon>
        <taxon>Pseudomonadati</taxon>
        <taxon>Bacteroidota</taxon>
        <taxon>Bacteroidia</taxon>
        <taxon>Bacteroidales</taxon>
        <taxon>Dysgonomonadaceae</taxon>
        <taxon>Proteiniphilum</taxon>
    </lineage>
</organism>
<accession>A0A117M0U4</accession>
<comment type="caution">
    <text evidence="1">The sequence shown here is derived from an EMBL/GenBank/DDBJ whole genome shotgun (WGS) entry which is preliminary data.</text>
</comment>
<dbReference type="EMBL" id="LGGN01000065">
    <property type="protein sequence ID" value="KUK78162.1"/>
    <property type="molecule type" value="Genomic_DNA"/>
</dbReference>
<protein>
    <recommendedName>
        <fullName evidence="3">DUF4919 domain-containing protein</fullName>
    </recommendedName>
</protein>
<reference evidence="2" key="1">
    <citation type="journal article" date="2015" name="MBio">
        <title>Genome-Resolved Metagenomic Analysis Reveals Roles for Candidate Phyla and Other Microbial Community Members in Biogeochemical Transformations in Oil Reservoirs.</title>
        <authorList>
            <person name="Hu P."/>
            <person name="Tom L."/>
            <person name="Singh A."/>
            <person name="Thomas B.C."/>
            <person name="Baker B.J."/>
            <person name="Piceno Y.M."/>
            <person name="Andersen G.L."/>
            <person name="Banfield J.F."/>
        </authorList>
    </citation>
    <scope>NUCLEOTIDE SEQUENCE [LARGE SCALE GENOMIC DNA]</scope>
</reference>
<dbReference type="Proteomes" id="UP000053860">
    <property type="component" value="Unassembled WGS sequence"/>
</dbReference>
<evidence type="ECO:0008006" key="3">
    <source>
        <dbReference type="Google" id="ProtNLM"/>
    </source>
</evidence>
<dbReference type="Pfam" id="PF16266">
    <property type="entry name" value="DUF4919"/>
    <property type="match status" value="1"/>
</dbReference>
<sequence>MQKITLLITLFLVTIMQGYAQDEEFFKAPDYRQIERNVKEPASSYYYPKLMDKYLNSEEAMTPEEGRHLYFGYVFQPNYIPTDTSRYNKLLADVLSSQSISPDDYSQILQYSDALLKEDPFNLRALNAQMLVYAQQDNSEAYKAAARKRRIIQDAIVGTGDGMSEKTAFYVIKVAHEYDILPFLGFTFGGEDKILKGHKVNYLSLGKNRFGVERVYFNIQPVFEHISAHGGGKL</sequence>
<evidence type="ECO:0000313" key="2">
    <source>
        <dbReference type="Proteomes" id="UP000053860"/>
    </source>
</evidence>
<dbReference type="InterPro" id="IPR032578">
    <property type="entry name" value="DUF4919"/>
</dbReference>
<gene>
    <name evidence="1" type="ORF">XD92_0484</name>
</gene>